<gene>
    <name evidence="2" type="ORF">BaRGS_00015618</name>
</gene>
<reference evidence="2 3" key="1">
    <citation type="journal article" date="2023" name="Sci. Data">
        <title>Genome assembly of the Korean intertidal mud-creeper Batillaria attramentaria.</title>
        <authorList>
            <person name="Patra A.K."/>
            <person name="Ho P.T."/>
            <person name="Jun S."/>
            <person name="Lee S.J."/>
            <person name="Kim Y."/>
            <person name="Won Y.J."/>
        </authorList>
    </citation>
    <scope>NUCLEOTIDE SEQUENCE [LARGE SCALE GENOMIC DNA]</scope>
    <source>
        <strain evidence="2">Wonlab-2016</strain>
    </source>
</reference>
<feature type="non-terminal residue" evidence="2">
    <location>
        <position position="1"/>
    </location>
</feature>
<comment type="caution">
    <text evidence="2">The sequence shown here is derived from an EMBL/GenBank/DDBJ whole genome shotgun (WGS) entry which is preliminary data.</text>
</comment>
<name>A0ABD0L125_9CAEN</name>
<dbReference type="Proteomes" id="UP001519460">
    <property type="component" value="Unassembled WGS sequence"/>
</dbReference>
<evidence type="ECO:0000313" key="2">
    <source>
        <dbReference type="EMBL" id="KAK7493097.1"/>
    </source>
</evidence>
<keyword evidence="3" id="KW-1185">Reference proteome</keyword>
<protein>
    <submittedName>
        <fullName evidence="2">Uncharacterized protein</fullName>
    </submittedName>
</protein>
<evidence type="ECO:0000313" key="3">
    <source>
        <dbReference type="Proteomes" id="UP001519460"/>
    </source>
</evidence>
<proteinExistence type="predicted"/>
<evidence type="ECO:0000256" key="1">
    <source>
        <dbReference type="SAM" id="MobiDB-lite"/>
    </source>
</evidence>
<sequence length="99" mass="10883">LNTLRRFITTFGVFHSNGPDGSAEDIFFSSTNGTVRRSPRSTEFRSPGLYIPLGTDASKGVNGQRWSKGKIGGKTDWQKTKRQTRMSGSGSSFKEKCSC</sequence>
<organism evidence="2 3">
    <name type="scientific">Batillaria attramentaria</name>
    <dbReference type="NCBI Taxonomy" id="370345"/>
    <lineage>
        <taxon>Eukaryota</taxon>
        <taxon>Metazoa</taxon>
        <taxon>Spiralia</taxon>
        <taxon>Lophotrochozoa</taxon>
        <taxon>Mollusca</taxon>
        <taxon>Gastropoda</taxon>
        <taxon>Caenogastropoda</taxon>
        <taxon>Sorbeoconcha</taxon>
        <taxon>Cerithioidea</taxon>
        <taxon>Batillariidae</taxon>
        <taxon>Batillaria</taxon>
    </lineage>
</organism>
<accession>A0ABD0L125</accession>
<feature type="region of interest" description="Disordered" evidence="1">
    <location>
        <begin position="60"/>
        <end position="99"/>
    </location>
</feature>
<dbReference type="AlphaFoldDB" id="A0ABD0L125"/>
<dbReference type="EMBL" id="JACVVK020000096">
    <property type="protein sequence ID" value="KAK7493097.1"/>
    <property type="molecule type" value="Genomic_DNA"/>
</dbReference>